<name>A0ABW0VXI3_9BACL</name>
<dbReference type="Pfam" id="PF01841">
    <property type="entry name" value="Transglut_core"/>
    <property type="match status" value="1"/>
</dbReference>
<dbReference type="RefSeq" id="WP_379189125.1">
    <property type="nucleotide sequence ID" value="NZ_JBHSOW010000058.1"/>
</dbReference>
<feature type="domain" description="Transglutaminase-like" evidence="1">
    <location>
        <begin position="188"/>
        <end position="299"/>
    </location>
</feature>
<dbReference type="InterPro" id="IPR038765">
    <property type="entry name" value="Papain-like_cys_pep_sf"/>
</dbReference>
<dbReference type="SUPFAM" id="SSF54001">
    <property type="entry name" value="Cysteine proteinases"/>
    <property type="match status" value="1"/>
</dbReference>
<dbReference type="Gene3D" id="3.10.620.30">
    <property type="match status" value="1"/>
</dbReference>
<dbReference type="Proteomes" id="UP001596047">
    <property type="component" value="Unassembled WGS sequence"/>
</dbReference>
<dbReference type="InterPro" id="IPR002931">
    <property type="entry name" value="Transglutaminase-like"/>
</dbReference>
<comment type="caution">
    <text evidence="2">The sequence shown here is derived from an EMBL/GenBank/DDBJ whole genome shotgun (WGS) entry which is preliminary data.</text>
</comment>
<protein>
    <submittedName>
        <fullName evidence="2">Transglutaminase family protein</fullName>
    </submittedName>
</protein>
<gene>
    <name evidence="2" type="ORF">ACFPYJ_15810</name>
</gene>
<keyword evidence="3" id="KW-1185">Reference proteome</keyword>
<organism evidence="2 3">
    <name type="scientific">Paenibacillus solisilvae</name>
    <dbReference type="NCBI Taxonomy" id="2486751"/>
    <lineage>
        <taxon>Bacteria</taxon>
        <taxon>Bacillati</taxon>
        <taxon>Bacillota</taxon>
        <taxon>Bacilli</taxon>
        <taxon>Bacillales</taxon>
        <taxon>Paenibacillaceae</taxon>
        <taxon>Paenibacillus</taxon>
    </lineage>
</organism>
<evidence type="ECO:0000313" key="3">
    <source>
        <dbReference type="Proteomes" id="UP001596047"/>
    </source>
</evidence>
<reference evidence="3" key="1">
    <citation type="journal article" date="2019" name="Int. J. Syst. Evol. Microbiol.">
        <title>The Global Catalogue of Microorganisms (GCM) 10K type strain sequencing project: providing services to taxonomists for standard genome sequencing and annotation.</title>
        <authorList>
            <consortium name="The Broad Institute Genomics Platform"/>
            <consortium name="The Broad Institute Genome Sequencing Center for Infectious Disease"/>
            <person name="Wu L."/>
            <person name="Ma J."/>
        </authorList>
    </citation>
    <scope>NUCLEOTIDE SEQUENCE [LARGE SCALE GENOMIC DNA]</scope>
    <source>
        <strain evidence="3">CGMCC 1.3240</strain>
    </source>
</reference>
<sequence length="424" mass="48964">MGSRLIHDDEGRVLEHQYEEISRFSIARKLLKLEPGDFPLERSKLCLFVAEYDGNTLPLEIFINGTRYELHSGETKRLFHWRQLEVDPADWIPGLNVVELRSSELAHCTWMMAVENRPGPLRSQKSFDEGVSWQDGRLGVNYTVQGEYLIRLLVEGPSIPKERDYPQLVFQSLNHPALARFSQSEQLHEITKAAEGDYGKAVLLCSWAGKQWRYTYGTVYTPFFLPTLLHWRRNERGHGSGSVRGYCVHYAHLLIQACWAIGIQARGIALPPYDKTKGSGHFVMEAFCRDQDKWVMFDANYDLHLRKDGVPLHTAEWMALRNRGDSNRIEVVRGTSFGFNDKFDFFLDHLHTARYENFAVPLRSDLLDRPDLYLVHHGAIPAVDYHETQFIYYDVSGTLEERFPYATKDANRLYAAPHVAIRSE</sequence>
<evidence type="ECO:0000313" key="2">
    <source>
        <dbReference type="EMBL" id="MFC5650563.1"/>
    </source>
</evidence>
<proteinExistence type="predicted"/>
<evidence type="ECO:0000259" key="1">
    <source>
        <dbReference type="Pfam" id="PF01841"/>
    </source>
</evidence>
<accession>A0ABW0VXI3</accession>
<dbReference type="EMBL" id="JBHSOW010000058">
    <property type="protein sequence ID" value="MFC5650563.1"/>
    <property type="molecule type" value="Genomic_DNA"/>
</dbReference>